<gene>
    <name evidence="7" type="ORF">CEW89_00605</name>
</gene>
<feature type="transmembrane region" description="Helical" evidence="5">
    <location>
        <begin position="75"/>
        <end position="93"/>
    </location>
</feature>
<evidence type="ECO:0000256" key="5">
    <source>
        <dbReference type="SAM" id="Phobius"/>
    </source>
</evidence>
<evidence type="ECO:0000256" key="3">
    <source>
        <dbReference type="ARBA" id="ARBA00022989"/>
    </source>
</evidence>
<protein>
    <submittedName>
        <fullName evidence="7">NnrU family protein</fullName>
    </submittedName>
</protein>
<keyword evidence="2 5" id="KW-0812">Transmembrane</keyword>
<feature type="transmembrane region" description="Helical" evidence="5">
    <location>
        <begin position="123"/>
        <end position="156"/>
    </location>
</feature>
<feature type="transmembrane region" description="Helical" evidence="5">
    <location>
        <begin position="194"/>
        <end position="214"/>
    </location>
</feature>
<dbReference type="STRING" id="1758178.GCA_001550095_03514"/>
<dbReference type="Pfam" id="PF07298">
    <property type="entry name" value="NnrU"/>
    <property type="match status" value="1"/>
</dbReference>
<dbReference type="RefSeq" id="WP_096804519.1">
    <property type="nucleotide sequence ID" value="NZ_CP022196.1"/>
</dbReference>
<evidence type="ECO:0000256" key="2">
    <source>
        <dbReference type="ARBA" id="ARBA00022692"/>
    </source>
</evidence>
<name>A0A291G7T0_9RHOB</name>
<feature type="transmembrane region" description="Helical" evidence="5">
    <location>
        <begin position="43"/>
        <end position="63"/>
    </location>
</feature>
<dbReference type="OrthoDB" id="7828645at2"/>
<evidence type="ECO:0000259" key="6">
    <source>
        <dbReference type="Pfam" id="PF07298"/>
    </source>
</evidence>
<feature type="domain" description="NnrU" evidence="6">
    <location>
        <begin position="7"/>
        <end position="219"/>
    </location>
</feature>
<comment type="subcellular location">
    <subcellularLocation>
        <location evidence="1">Membrane</location>
        <topology evidence="1">Multi-pass membrane protein</topology>
    </subcellularLocation>
</comment>
<evidence type="ECO:0000313" key="8">
    <source>
        <dbReference type="Proteomes" id="UP000217935"/>
    </source>
</evidence>
<evidence type="ECO:0000313" key="7">
    <source>
        <dbReference type="EMBL" id="ATG46198.1"/>
    </source>
</evidence>
<keyword evidence="4 5" id="KW-0472">Membrane</keyword>
<dbReference type="AlphaFoldDB" id="A0A291G7T0"/>
<evidence type="ECO:0000256" key="4">
    <source>
        <dbReference type="ARBA" id="ARBA00023136"/>
    </source>
</evidence>
<proteinExistence type="predicted"/>
<keyword evidence="8" id="KW-1185">Reference proteome</keyword>
<sequence>MQGWSGFIAAFVVFFLSHALPVRPPVKPWLVARLGARGFTWLYSALSVAVLIWLIVAAGRAPFVPLWPAPEGLRHIALTAMLGVCLILALALGRPNPFSFGGLHDDRFDPAHPGILRWMRHPLLVALALWAGVHVLVNGDLAHVILFGAFAAFATLGGRMITRRKRREMGALHDRLRAETRTAPYRLAPSSGTALRLVAGLLLYGVLIALHGPAHGINPLP</sequence>
<organism evidence="7 8">
    <name type="scientific">Celeribacter ethanolicus</name>
    <dbReference type="NCBI Taxonomy" id="1758178"/>
    <lineage>
        <taxon>Bacteria</taxon>
        <taxon>Pseudomonadati</taxon>
        <taxon>Pseudomonadota</taxon>
        <taxon>Alphaproteobacteria</taxon>
        <taxon>Rhodobacterales</taxon>
        <taxon>Roseobacteraceae</taxon>
        <taxon>Celeribacter</taxon>
    </lineage>
</organism>
<dbReference type="EMBL" id="CP022196">
    <property type="protein sequence ID" value="ATG46198.1"/>
    <property type="molecule type" value="Genomic_DNA"/>
</dbReference>
<dbReference type="KEGG" id="ceh:CEW89_00605"/>
<dbReference type="InterPro" id="IPR009915">
    <property type="entry name" value="NnrU_dom"/>
</dbReference>
<dbReference type="GO" id="GO:0016020">
    <property type="term" value="C:membrane"/>
    <property type="evidence" value="ECO:0007669"/>
    <property type="project" value="UniProtKB-SubCell"/>
</dbReference>
<accession>A0A291G7T0</accession>
<keyword evidence="3 5" id="KW-1133">Transmembrane helix</keyword>
<evidence type="ECO:0000256" key="1">
    <source>
        <dbReference type="ARBA" id="ARBA00004141"/>
    </source>
</evidence>
<reference evidence="7 8" key="1">
    <citation type="submission" date="2017-06" db="EMBL/GenBank/DDBJ databases">
        <title>Celeribacter sp. TSPH2 complete genome sequence.</title>
        <authorList>
            <person name="Woo J.-H."/>
            <person name="Kim H.-S."/>
        </authorList>
    </citation>
    <scope>NUCLEOTIDE SEQUENCE [LARGE SCALE GENOMIC DNA]</scope>
    <source>
        <strain evidence="7 8">TSPH2</strain>
    </source>
</reference>
<dbReference type="Proteomes" id="UP000217935">
    <property type="component" value="Chromosome"/>
</dbReference>